<reference evidence="1" key="2">
    <citation type="submission" date="2019-11" db="EMBL/GenBank/DDBJ databases">
        <title>Improved Assembly of Tolypothrix boutellei genome.</title>
        <authorList>
            <person name="Sarangi A.N."/>
            <person name="Mukherjee M."/>
            <person name="Ghosh S."/>
            <person name="Singh D."/>
            <person name="Das A."/>
            <person name="Kant S."/>
            <person name="Prusty A."/>
            <person name="Tripathy S."/>
        </authorList>
    </citation>
    <scope>NUCLEOTIDE SEQUENCE</scope>
    <source>
        <strain evidence="1">VB521301</strain>
    </source>
</reference>
<name>A0A8S9T7A9_9CYAN</name>
<keyword evidence="2" id="KW-1185">Reference proteome</keyword>
<sequence length="109" mass="12769">MFECQVELLSLIEEDGETIYFLVGQYSFDPGLQIGEEVWINCEVGGEIFSLKTKVRERKKEIYPKGSHSRNINESLFLLRIFVEAEDRERILAIQDFLERVCEFTTRGE</sequence>
<protein>
    <submittedName>
        <fullName evidence="1">Uncharacterized protein</fullName>
    </submittedName>
</protein>
<dbReference type="RefSeq" id="WP_038093158.1">
    <property type="nucleotide sequence ID" value="NZ_JHEG04000001.1"/>
</dbReference>
<dbReference type="Proteomes" id="UP000029738">
    <property type="component" value="Unassembled WGS sequence"/>
</dbReference>
<organism evidence="1 2">
    <name type="scientific">Tolypothrix bouteillei VB521301</name>
    <dbReference type="NCBI Taxonomy" id="1479485"/>
    <lineage>
        <taxon>Bacteria</taxon>
        <taxon>Bacillati</taxon>
        <taxon>Cyanobacteriota</taxon>
        <taxon>Cyanophyceae</taxon>
        <taxon>Nostocales</taxon>
        <taxon>Tolypothrichaceae</taxon>
        <taxon>Tolypothrix</taxon>
    </lineage>
</organism>
<dbReference type="AlphaFoldDB" id="A0A8S9T7A9"/>
<evidence type="ECO:0000313" key="1">
    <source>
        <dbReference type="EMBL" id="KAF3887877.1"/>
    </source>
</evidence>
<accession>A0A8S9T7A9</accession>
<comment type="caution">
    <text evidence="1">The sequence shown here is derived from an EMBL/GenBank/DDBJ whole genome shotgun (WGS) entry which is preliminary data.</text>
</comment>
<gene>
    <name evidence="1" type="ORF">DA73_0400022070</name>
</gene>
<dbReference type="EMBL" id="JHEG04000001">
    <property type="protein sequence ID" value="KAF3887877.1"/>
    <property type="molecule type" value="Genomic_DNA"/>
</dbReference>
<reference evidence="1" key="1">
    <citation type="journal article" date="2015" name="Genome Announc.">
        <title>Draft Genome Sequence of Tolypothrix boutellei Strain VB521301.</title>
        <authorList>
            <person name="Chandrababunaidu M.M."/>
            <person name="Singh D."/>
            <person name="Sen D."/>
            <person name="Bhan S."/>
            <person name="Das S."/>
            <person name="Gupta A."/>
            <person name="Adhikary S.P."/>
            <person name="Tripathy S."/>
        </authorList>
    </citation>
    <scope>NUCLEOTIDE SEQUENCE</scope>
    <source>
        <strain evidence="1">VB521301</strain>
    </source>
</reference>
<evidence type="ECO:0000313" key="2">
    <source>
        <dbReference type="Proteomes" id="UP000029738"/>
    </source>
</evidence>
<proteinExistence type="predicted"/>